<dbReference type="Proteomes" id="UP000321196">
    <property type="component" value="Unassembled WGS sequence"/>
</dbReference>
<dbReference type="GO" id="GO:0000976">
    <property type="term" value="F:transcription cis-regulatory region binding"/>
    <property type="evidence" value="ECO:0007669"/>
    <property type="project" value="TreeGrafter"/>
</dbReference>
<dbReference type="EMBL" id="VRSW01000004">
    <property type="protein sequence ID" value="TXK03403.1"/>
    <property type="molecule type" value="Genomic_DNA"/>
</dbReference>
<organism evidence="6 7">
    <name type="scientific">Microbacterium mitrae</name>
    <dbReference type="NCBI Taxonomy" id="664640"/>
    <lineage>
        <taxon>Bacteria</taxon>
        <taxon>Bacillati</taxon>
        <taxon>Actinomycetota</taxon>
        <taxon>Actinomycetes</taxon>
        <taxon>Micrococcales</taxon>
        <taxon>Microbacteriaceae</taxon>
        <taxon>Microbacterium</taxon>
    </lineage>
</organism>
<evidence type="ECO:0000313" key="7">
    <source>
        <dbReference type="Proteomes" id="UP000321196"/>
    </source>
</evidence>
<dbReference type="InterPro" id="IPR009057">
    <property type="entry name" value="Homeodomain-like_sf"/>
</dbReference>
<evidence type="ECO:0000256" key="2">
    <source>
        <dbReference type="ARBA" id="ARBA00023125"/>
    </source>
</evidence>
<evidence type="ECO:0000256" key="3">
    <source>
        <dbReference type="ARBA" id="ARBA00023163"/>
    </source>
</evidence>
<dbReference type="RefSeq" id="WP_147826334.1">
    <property type="nucleotide sequence ID" value="NZ_BAAARG010000001.1"/>
</dbReference>
<dbReference type="InterPro" id="IPR050109">
    <property type="entry name" value="HTH-type_TetR-like_transc_reg"/>
</dbReference>
<dbReference type="PROSITE" id="PS50977">
    <property type="entry name" value="HTH_TETR_2"/>
    <property type="match status" value="1"/>
</dbReference>
<dbReference type="InterPro" id="IPR001647">
    <property type="entry name" value="HTH_TetR"/>
</dbReference>
<name>A0A5C8HNC5_9MICO</name>
<dbReference type="GO" id="GO:0003700">
    <property type="term" value="F:DNA-binding transcription factor activity"/>
    <property type="evidence" value="ECO:0007669"/>
    <property type="project" value="TreeGrafter"/>
</dbReference>
<dbReference type="Pfam" id="PF00440">
    <property type="entry name" value="TetR_N"/>
    <property type="match status" value="1"/>
</dbReference>
<sequence>MTAAPRRGRPGYDRTQALDAAVAVFIEQGYDGTSISALAEKLGVTKSALYHHFDSKEAILAEALSVALDGLDTVIAAAEQAPGSALDRLTHAMTEAVRLLVREKASVTLLLRVRGNSATERAALERRRDFDARVAGLVSAAQAEGSVRSDVDSRTAARLLFGIVNSVVEWYRGDDAEELARDVVAIGLDGLRVR</sequence>
<reference evidence="6 7" key="1">
    <citation type="submission" date="2019-08" db="EMBL/GenBank/DDBJ databases">
        <authorList>
            <person name="Dong K."/>
        </authorList>
    </citation>
    <scope>NUCLEOTIDE SEQUENCE [LARGE SCALE GENOMIC DNA]</scope>
    <source>
        <strain evidence="6 7">M4-8</strain>
    </source>
</reference>
<proteinExistence type="predicted"/>
<feature type="domain" description="HTH tetR-type" evidence="5">
    <location>
        <begin position="11"/>
        <end position="71"/>
    </location>
</feature>
<evidence type="ECO:0000259" key="5">
    <source>
        <dbReference type="PROSITE" id="PS50977"/>
    </source>
</evidence>
<keyword evidence="2 4" id="KW-0238">DNA-binding</keyword>
<dbReference type="PANTHER" id="PTHR30055:SF234">
    <property type="entry name" value="HTH-TYPE TRANSCRIPTIONAL REGULATOR BETI"/>
    <property type="match status" value="1"/>
</dbReference>
<protein>
    <submittedName>
        <fullName evidence="6">TetR/AcrR family transcriptional regulator</fullName>
    </submittedName>
</protein>
<dbReference type="Gene3D" id="1.10.10.60">
    <property type="entry name" value="Homeodomain-like"/>
    <property type="match status" value="1"/>
</dbReference>
<dbReference type="PRINTS" id="PR00455">
    <property type="entry name" value="HTHTETR"/>
</dbReference>
<dbReference type="SUPFAM" id="SSF46689">
    <property type="entry name" value="Homeodomain-like"/>
    <property type="match status" value="1"/>
</dbReference>
<accession>A0A5C8HNC5</accession>
<dbReference type="OrthoDB" id="3190535at2"/>
<dbReference type="Gene3D" id="1.10.357.10">
    <property type="entry name" value="Tetracycline Repressor, domain 2"/>
    <property type="match status" value="1"/>
</dbReference>
<dbReference type="Pfam" id="PF17932">
    <property type="entry name" value="TetR_C_24"/>
    <property type="match status" value="1"/>
</dbReference>
<evidence type="ECO:0000256" key="4">
    <source>
        <dbReference type="PROSITE-ProRule" id="PRU00335"/>
    </source>
</evidence>
<gene>
    <name evidence="6" type="ORF">FVP60_10965</name>
</gene>
<keyword evidence="7" id="KW-1185">Reference proteome</keyword>
<dbReference type="AlphaFoldDB" id="A0A5C8HNC5"/>
<evidence type="ECO:0000313" key="6">
    <source>
        <dbReference type="EMBL" id="TXK03403.1"/>
    </source>
</evidence>
<feature type="DNA-binding region" description="H-T-H motif" evidence="4">
    <location>
        <begin position="34"/>
        <end position="53"/>
    </location>
</feature>
<dbReference type="InterPro" id="IPR036271">
    <property type="entry name" value="Tet_transcr_reg_TetR-rel_C_sf"/>
</dbReference>
<dbReference type="InterPro" id="IPR041490">
    <property type="entry name" value="KstR2_TetR_C"/>
</dbReference>
<comment type="caution">
    <text evidence="6">The sequence shown here is derived from an EMBL/GenBank/DDBJ whole genome shotgun (WGS) entry which is preliminary data.</text>
</comment>
<dbReference type="SUPFAM" id="SSF48498">
    <property type="entry name" value="Tetracyclin repressor-like, C-terminal domain"/>
    <property type="match status" value="1"/>
</dbReference>
<dbReference type="PANTHER" id="PTHR30055">
    <property type="entry name" value="HTH-TYPE TRANSCRIPTIONAL REGULATOR RUTR"/>
    <property type="match status" value="1"/>
</dbReference>
<keyword evidence="1" id="KW-0805">Transcription regulation</keyword>
<evidence type="ECO:0000256" key="1">
    <source>
        <dbReference type="ARBA" id="ARBA00023015"/>
    </source>
</evidence>
<keyword evidence="3" id="KW-0804">Transcription</keyword>